<keyword evidence="6 10" id="KW-0472">Membrane</keyword>
<keyword evidence="13" id="KW-1185">Reference proteome</keyword>
<feature type="domain" description="G-protein coupled receptors family 1 profile" evidence="11">
    <location>
        <begin position="1"/>
        <end position="213"/>
    </location>
</feature>
<keyword evidence="4 10" id="KW-1133">Transmembrane helix</keyword>
<feature type="transmembrane region" description="Helical" evidence="10">
    <location>
        <begin position="188"/>
        <end position="212"/>
    </location>
</feature>
<evidence type="ECO:0000256" key="2">
    <source>
        <dbReference type="ARBA" id="ARBA00022475"/>
    </source>
</evidence>
<protein>
    <recommendedName>
        <fullName evidence="11">G-protein coupled receptors family 1 profile domain-containing protein</fullName>
    </recommendedName>
</protein>
<dbReference type="GeneID" id="110246970"/>
<keyword evidence="2" id="KW-1003">Cell membrane</keyword>
<organism evidence="12 13">
    <name type="scientific">Exaiptasia diaphana</name>
    <name type="common">Tropical sea anemone</name>
    <name type="synonym">Aiptasia pulchella</name>
    <dbReference type="NCBI Taxonomy" id="2652724"/>
    <lineage>
        <taxon>Eukaryota</taxon>
        <taxon>Metazoa</taxon>
        <taxon>Cnidaria</taxon>
        <taxon>Anthozoa</taxon>
        <taxon>Hexacorallia</taxon>
        <taxon>Actiniaria</taxon>
        <taxon>Aiptasiidae</taxon>
        <taxon>Exaiptasia</taxon>
    </lineage>
</organism>
<keyword evidence="9" id="KW-0807">Transducer</keyword>
<dbReference type="PANTHER" id="PTHR24246">
    <property type="entry name" value="OLFACTORY RECEPTOR AND ADENOSINE RECEPTOR"/>
    <property type="match status" value="1"/>
</dbReference>
<dbReference type="PROSITE" id="PS50262">
    <property type="entry name" value="G_PROTEIN_RECEP_F1_2"/>
    <property type="match status" value="1"/>
</dbReference>
<keyword evidence="7" id="KW-0675">Receptor</keyword>
<keyword evidence="5" id="KW-0297">G-protein coupled receptor</keyword>
<dbReference type="RefSeq" id="XP_020909014.1">
    <property type="nucleotide sequence ID" value="XM_021053355.1"/>
</dbReference>
<dbReference type="PANTHER" id="PTHR24246:SF27">
    <property type="entry name" value="ADENOSINE RECEPTOR, ISOFORM A"/>
    <property type="match status" value="1"/>
</dbReference>
<evidence type="ECO:0000256" key="4">
    <source>
        <dbReference type="ARBA" id="ARBA00022989"/>
    </source>
</evidence>
<evidence type="ECO:0000256" key="1">
    <source>
        <dbReference type="ARBA" id="ARBA00004651"/>
    </source>
</evidence>
<dbReference type="AlphaFoldDB" id="A0A913XTQ0"/>
<dbReference type="OMA" id="HISYRRQ"/>
<feature type="transmembrane region" description="Helical" evidence="10">
    <location>
        <begin position="152"/>
        <end position="176"/>
    </location>
</feature>
<dbReference type="Proteomes" id="UP000887567">
    <property type="component" value="Unplaced"/>
</dbReference>
<evidence type="ECO:0000313" key="12">
    <source>
        <dbReference type="EnsemblMetazoa" id="XP_020909014.1"/>
    </source>
</evidence>
<evidence type="ECO:0000256" key="10">
    <source>
        <dbReference type="SAM" id="Phobius"/>
    </source>
</evidence>
<feature type="transmembrane region" description="Helical" evidence="10">
    <location>
        <begin position="96"/>
        <end position="118"/>
    </location>
</feature>
<dbReference type="Gene3D" id="1.20.1070.10">
    <property type="entry name" value="Rhodopsin 7-helix transmembrane proteins"/>
    <property type="match status" value="1"/>
</dbReference>
<evidence type="ECO:0000256" key="6">
    <source>
        <dbReference type="ARBA" id="ARBA00023136"/>
    </source>
</evidence>
<name>A0A913XTQ0_EXADI</name>
<evidence type="ECO:0000259" key="11">
    <source>
        <dbReference type="PROSITE" id="PS50262"/>
    </source>
</evidence>
<dbReference type="GO" id="GO:0004930">
    <property type="term" value="F:G protein-coupled receptor activity"/>
    <property type="evidence" value="ECO:0007669"/>
    <property type="project" value="UniProtKB-KW"/>
</dbReference>
<sequence>FFFFKASFENITDVEYNVLLKAGTVLSGITMNVSFLIVLFLSWAQLFAIIFPHKQKQVITRVRATVTVILVWIYSLVFSFLNIMGVPKDVYLKLDVYMHLTAVQIIIILSYIALCVAYKRHLNKLIPFLDITKPTSHASRALEHHRRTQRQLIVVNIMLTACLIIFVLPVTVAWYVTLYWHPSSYSDYLKSTIASIIVDTTLYMKFLIDPFIYGWRLPKFRRAVIAVLQGRRTSNSISLAMFSKTLNHGN</sequence>
<dbReference type="CDD" id="cd00637">
    <property type="entry name" value="7tm_classA_rhodopsin-like"/>
    <property type="match status" value="1"/>
</dbReference>
<proteinExistence type="predicted"/>
<reference evidence="12" key="1">
    <citation type="submission" date="2022-11" db="UniProtKB">
        <authorList>
            <consortium name="EnsemblMetazoa"/>
        </authorList>
    </citation>
    <scope>IDENTIFICATION</scope>
</reference>
<keyword evidence="3 10" id="KW-0812">Transmembrane</keyword>
<dbReference type="InterPro" id="IPR017452">
    <property type="entry name" value="GPCR_Rhodpsn_7TM"/>
</dbReference>
<feature type="transmembrane region" description="Helical" evidence="10">
    <location>
        <begin position="64"/>
        <end position="84"/>
    </location>
</feature>
<dbReference type="KEGG" id="epa:110246970"/>
<evidence type="ECO:0000256" key="3">
    <source>
        <dbReference type="ARBA" id="ARBA00022692"/>
    </source>
</evidence>
<keyword evidence="8" id="KW-0325">Glycoprotein</keyword>
<accession>A0A913XTQ0</accession>
<evidence type="ECO:0000313" key="13">
    <source>
        <dbReference type="Proteomes" id="UP000887567"/>
    </source>
</evidence>
<comment type="subcellular location">
    <subcellularLocation>
        <location evidence="1">Cell membrane</location>
        <topology evidence="1">Multi-pass membrane protein</topology>
    </subcellularLocation>
</comment>
<evidence type="ECO:0000256" key="9">
    <source>
        <dbReference type="ARBA" id="ARBA00023224"/>
    </source>
</evidence>
<evidence type="ECO:0000256" key="8">
    <source>
        <dbReference type="ARBA" id="ARBA00023180"/>
    </source>
</evidence>
<dbReference type="OrthoDB" id="5976063at2759"/>
<feature type="transmembrane region" description="Helical" evidence="10">
    <location>
        <begin position="29"/>
        <end position="52"/>
    </location>
</feature>
<evidence type="ECO:0000256" key="5">
    <source>
        <dbReference type="ARBA" id="ARBA00023040"/>
    </source>
</evidence>
<dbReference type="SUPFAM" id="SSF81321">
    <property type="entry name" value="Family A G protein-coupled receptor-like"/>
    <property type="match status" value="1"/>
</dbReference>
<dbReference type="EnsemblMetazoa" id="XM_021053355.1">
    <property type="protein sequence ID" value="XP_020909014.1"/>
    <property type="gene ID" value="LOC110246970"/>
</dbReference>
<evidence type="ECO:0000256" key="7">
    <source>
        <dbReference type="ARBA" id="ARBA00023170"/>
    </source>
</evidence>
<dbReference type="GO" id="GO:0005886">
    <property type="term" value="C:plasma membrane"/>
    <property type="evidence" value="ECO:0007669"/>
    <property type="project" value="UniProtKB-SubCell"/>
</dbReference>